<gene>
    <name evidence="2" type="ORF">K3166_08195</name>
</gene>
<dbReference type="InterPro" id="IPR036895">
    <property type="entry name" value="Uracil-DNA_glycosylase-like_sf"/>
</dbReference>
<evidence type="ECO:0000313" key="2">
    <source>
        <dbReference type="EMBL" id="QZD88491.1"/>
    </source>
</evidence>
<dbReference type="Proteomes" id="UP000824280">
    <property type="component" value="Chromosome"/>
</dbReference>
<feature type="domain" description="Uracil-DNA glycosylase-like" evidence="1">
    <location>
        <begin position="8"/>
        <end position="165"/>
    </location>
</feature>
<name>A0ABX8ZHM3_9SPHN</name>
<dbReference type="PANTHER" id="PTHR42160:SF1">
    <property type="entry name" value="URACIL-DNA GLYCOSYLASE SUPERFAMILY PROTEIN"/>
    <property type="match status" value="1"/>
</dbReference>
<accession>A0ABX8ZHM3</accession>
<sequence>MPHSTRPVVSFSASADILIIGQAPGSKVHASGIPWDDASGDRLREWTGLTKGQMYDPGQVALVPMGFCYPGKASGGDKPPRPECAPQWHGRVLEVLPEDRLTLLVGAYAQTHYLPQTRKMSMTERVRSFDQFLPDFLPLPHPAWRSTIWMRKNPWFESDVLPTLQKLIAQRIR</sequence>
<dbReference type="SMART" id="SM00987">
    <property type="entry name" value="UreE_C"/>
    <property type="match status" value="1"/>
</dbReference>
<organism evidence="2 3">
    <name type="scientific">Qipengyuania psychrotolerans</name>
    <dbReference type="NCBI Taxonomy" id="2867238"/>
    <lineage>
        <taxon>Bacteria</taxon>
        <taxon>Pseudomonadati</taxon>
        <taxon>Pseudomonadota</taxon>
        <taxon>Alphaproteobacteria</taxon>
        <taxon>Sphingomonadales</taxon>
        <taxon>Erythrobacteraceae</taxon>
        <taxon>Qipengyuania</taxon>
    </lineage>
</organism>
<proteinExistence type="predicted"/>
<dbReference type="InterPro" id="IPR005122">
    <property type="entry name" value="Uracil-DNA_glycosylase-like"/>
</dbReference>
<keyword evidence="3" id="KW-1185">Reference proteome</keyword>
<dbReference type="EMBL" id="CP081297">
    <property type="protein sequence ID" value="QZD88491.1"/>
    <property type="molecule type" value="Genomic_DNA"/>
</dbReference>
<evidence type="ECO:0000313" key="3">
    <source>
        <dbReference type="Proteomes" id="UP000824280"/>
    </source>
</evidence>
<dbReference type="CDD" id="cd10033">
    <property type="entry name" value="UDG_like"/>
    <property type="match status" value="1"/>
</dbReference>
<dbReference type="SMART" id="SM00986">
    <property type="entry name" value="UDG"/>
    <property type="match status" value="1"/>
</dbReference>
<dbReference type="PANTHER" id="PTHR42160">
    <property type="entry name" value="URACIL-DNA GLYCOSYLASE SUPERFAMILY PROTEIN"/>
    <property type="match status" value="1"/>
</dbReference>
<protein>
    <submittedName>
        <fullName evidence="2">Uracil-DNA glycosylase family protein</fullName>
    </submittedName>
</protein>
<evidence type="ECO:0000259" key="1">
    <source>
        <dbReference type="SMART" id="SM00986"/>
    </source>
</evidence>
<dbReference type="Gene3D" id="3.40.470.10">
    <property type="entry name" value="Uracil-DNA glycosylase-like domain"/>
    <property type="match status" value="1"/>
</dbReference>
<dbReference type="InterPro" id="IPR047124">
    <property type="entry name" value="HI_0220.2"/>
</dbReference>
<reference evidence="2 3" key="1">
    <citation type="submission" date="2021-08" db="EMBL/GenBank/DDBJ databases">
        <title>Comparative Genomics Analysis of the Genus Qipengyuania Reveals Extensive Genetic Diversity and Metabolic Versatility, Including the Description of Fifteen Novel Species.</title>
        <authorList>
            <person name="Liu Y."/>
        </authorList>
    </citation>
    <scope>NUCLEOTIDE SEQUENCE [LARGE SCALE GENOMIC DNA]</scope>
    <source>
        <strain evidence="2 3">1XM2-8</strain>
    </source>
</reference>
<dbReference type="Pfam" id="PF03167">
    <property type="entry name" value="UDG"/>
    <property type="match status" value="1"/>
</dbReference>
<dbReference type="SUPFAM" id="SSF52141">
    <property type="entry name" value="Uracil-DNA glycosylase-like"/>
    <property type="match status" value="1"/>
</dbReference>